<keyword evidence="1" id="KW-0812">Transmembrane</keyword>
<dbReference type="Pfam" id="PF22570">
    <property type="entry name" value="LiaF-TM"/>
    <property type="match status" value="1"/>
</dbReference>
<name>A0ABS1JGF7_9BACL</name>
<feature type="domain" description="Cell wall-active antibiotics response LiaF-like C-terminal" evidence="2">
    <location>
        <begin position="147"/>
        <end position="255"/>
    </location>
</feature>
<feature type="transmembrane region" description="Helical" evidence="1">
    <location>
        <begin position="57"/>
        <end position="74"/>
    </location>
</feature>
<feature type="transmembrane region" description="Helical" evidence="1">
    <location>
        <begin position="32"/>
        <end position="50"/>
    </location>
</feature>
<organism evidence="4 5">
    <name type="scientific">Tumebacillus amylolyticus</name>
    <dbReference type="NCBI Taxonomy" id="2801339"/>
    <lineage>
        <taxon>Bacteria</taxon>
        <taxon>Bacillati</taxon>
        <taxon>Bacillota</taxon>
        <taxon>Bacilli</taxon>
        <taxon>Bacillales</taxon>
        <taxon>Alicyclobacillaceae</taxon>
        <taxon>Tumebacillus</taxon>
    </lineage>
</organism>
<sequence>MKTFGGLFLIVGLVLALVNFGVWEGQTIGSVFRTYWPAILVYFSVVGLIGEMIRRSILGVFWNIVMLCIGGFWLFDNLGYLGNASWSNLLIPGALIVFGFLLLFSRSGKKPVKTSIRYADQPVEGVYEAVVPLQPIQTDNVIKTTAGELKLGGPNWKLESTRIQQRAGSIRLDLRETFIPEGETVLDIDCKAGDVNIFLPDGLEVLVESRVKLGNNRVMNQQAPNGTSVYKTPGYDEAERKVRLHILVKFGDIHVSRVG</sequence>
<accession>A0ABS1JGF7</accession>
<dbReference type="EMBL" id="JAEQNB010000010">
    <property type="protein sequence ID" value="MBL0389310.1"/>
    <property type="molecule type" value="Genomic_DNA"/>
</dbReference>
<dbReference type="NCBIfam" id="NF040535">
    <property type="entry name" value="LiaF_C_term"/>
    <property type="match status" value="1"/>
</dbReference>
<evidence type="ECO:0000313" key="5">
    <source>
        <dbReference type="Proteomes" id="UP000602284"/>
    </source>
</evidence>
<evidence type="ECO:0000259" key="2">
    <source>
        <dbReference type="Pfam" id="PF09922"/>
    </source>
</evidence>
<reference evidence="4 5" key="1">
    <citation type="submission" date="2021-01" db="EMBL/GenBank/DDBJ databases">
        <title>Tumebacillus sp. strain ITR2 16S ribosomal RNA gene Genome sequencing and assembly.</title>
        <authorList>
            <person name="Kang M."/>
        </authorList>
    </citation>
    <scope>NUCLEOTIDE SEQUENCE [LARGE SCALE GENOMIC DNA]</scope>
    <source>
        <strain evidence="4 5">ITR2</strain>
    </source>
</reference>
<dbReference type="InterPro" id="IPR047793">
    <property type="entry name" value="LiaF_C"/>
</dbReference>
<dbReference type="Proteomes" id="UP000602284">
    <property type="component" value="Unassembled WGS sequence"/>
</dbReference>
<keyword evidence="1" id="KW-0472">Membrane</keyword>
<evidence type="ECO:0000313" key="4">
    <source>
        <dbReference type="EMBL" id="MBL0389310.1"/>
    </source>
</evidence>
<proteinExistence type="predicted"/>
<gene>
    <name evidence="4" type="ORF">JJB07_22215</name>
</gene>
<dbReference type="RefSeq" id="WP_201638308.1">
    <property type="nucleotide sequence ID" value="NZ_JAEQNB010000010.1"/>
</dbReference>
<comment type="caution">
    <text evidence="4">The sequence shown here is derived from an EMBL/GenBank/DDBJ whole genome shotgun (WGS) entry which is preliminary data.</text>
</comment>
<keyword evidence="1" id="KW-1133">Transmembrane helix</keyword>
<dbReference type="InterPro" id="IPR054331">
    <property type="entry name" value="LiaF_TM"/>
</dbReference>
<dbReference type="InterPro" id="IPR024425">
    <property type="entry name" value="LiaF-like_C"/>
</dbReference>
<evidence type="ECO:0000256" key="1">
    <source>
        <dbReference type="SAM" id="Phobius"/>
    </source>
</evidence>
<feature type="domain" description="LiaF transmembrane" evidence="3">
    <location>
        <begin position="4"/>
        <end position="109"/>
    </location>
</feature>
<feature type="transmembrane region" description="Helical" evidence="1">
    <location>
        <begin position="86"/>
        <end position="104"/>
    </location>
</feature>
<keyword evidence="5" id="KW-1185">Reference proteome</keyword>
<protein>
    <submittedName>
        <fullName evidence="4">Cell wall-active antibiotics response protein</fullName>
    </submittedName>
</protein>
<evidence type="ECO:0000259" key="3">
    <source>
        <dbReference type="Pfam" id="PF22570"/>
    </source>
</evidence>
<dbReference type="Pfam" id="PF09922">
    <property type="entry name" value="LiaF-like_C"/>
    <property type="match status" value="1"/>
</dbReference>